<gene>
    <name evidence="1" type="ORF">F2Q68_00036130</name>
</gene>
<accession>A0A8S9H4A6</accession>
<sequence>MSKSFSKAPPVPFEEVQKILQEELGRPIDNVLKPGIEDFLVADLNFIYDVSRIFEFLSLEFGRTSLELFLTKWIGVFLGFLIKLLTCLIDSSVSTPRPKIRRHHGFVCHDSNQDCRRKSKKIWRCTHGPDQRPERQMNKPDIEFLNSKIFANLCFSSFLKTIVLSLLSLCEATPKHLDLSRLLSIESCGVLNPPSFHSISFAKLESDTHPASKAPSQSTSIIN</sequence>
<dbReference type="Proteomes" id="UP000712281">
    <property type="component" value="Unassembled WGS sequence"/>
</dbReference>
<evidence type="ECO:0000313" key="1">
    <source>
        <dbReference type="EMBL" id="KAF2552030.1"/>
    </source>
</evidence>
<reference evidence="1" key="1">
    <citation type="submission" date="2019-12" db="EMBL/GenBank/DDBJ databases">
        <title>Genome sequencing and annotation of Brassica cretica.</title>
        <authorList>
            <person name="Studholme D.J."/>
            <person name="Sarris P.F."/>
        </authorList>
    </citation>
    <scope>NUCLEOTIDE SEQUENCE</scope>
    <source>
        <strain evidence="1">PFS-001/15</strain>
        <tissue evidence="1">Leaf</tissue>
    </source>
</reference>
<proteinExistence type="predicted"/>
<dbReference type="AlphaFoldDB" id="A0A8S9H4A6"/>
<dbReference type="EMBL" id="QGKW02001988">
    <property type="protein sequence ID" value="KAF2552030.1"/>
    <property type="molecule type" value="Genomic_DNA"/>
</dbReference>
<organism evidence="1 2">
    <name type="scientific">Brassica cretica</name>
    <name type="common">Mustard</name>
    <dbReference type="NCBI Taxonomy" id="69181"/>
    <lineage>
        <taxon>Eukaryota</taxon>
        <taxon>Viridiplantae</taxon>
        <taxon>Streptophyta</taxon>
        <taxon>Embryophyta</taxon>
        <taxon>Tracheophyta</taxon>
        <taxon>Spermatophyta</taxon>
        <taxon>Magnoliopsida</taxon>
        <taxon>eudicotyledons</taxon>
        <taxon>Gunneridae</taxon>
        <taxon>Pentapetalae</taxon>
        <taxon>rosids</taxon>
        <taxon>malvids</taxon>
        <taxon>Brassicales</taxon>
        <taxon>Brassicaceae</taxon>
        <taxon>Brassiceae</taxon>
        <taxon>Brassica</taxon>
    </lineage>
</organism>
<protein>
    <submittedName>
        <fullName evidence="1">Uncharacterized protein</fullName>
    </submittedName>
</protein>
<evidence type="ECO:0000313" key="2">
    <source>
        <dbReference type="Proteomes" id="UP000712281"/>
    </source>
</evidence>
<comment type="caution">
    <text evidence="1">The sequence shown here is derived from an EMBL/GenBank/DDBJ whole genome shotgun (WGS) entry which is preliminary data.</text>
</comment>
<name>A0A8S9H4A6_BRACR</name>